<feature type="domain" description="ABC transmembrane type-1" evidence="9">
    <location>
        <begin position="67"/>
        <end position="273"/>
    </location>
</feature>
<dbReference type="InterPro" id="IPR035906">
    <property type="entry name" value="MetI-like_sf"/>
</dbReference>
<evidence type="ECO:0000256" key="1">
    <source>
        <dbReference type="ARBA" id="ARBA00004651"/>
    </source>
</evidence>
<evidence type="ECO:0000256" key="2">
    <source>
        <dbReference type="ARBA" id="ARBA00007069"/>
    </source>
</evidence>
<dbReference type="EMBL" id="AHAM01000250">
    <property type="protein sequence ID" value="EHK53870.1"/>
    <property type="molecule type" value="Genomic_DNA"/>
</dbReference>
<dbReference type="PANTHER" id="PTHR42929:SF5">
    <property type="entry name" value="ABC TRANSPORTER PERMEASE PROTEIN"/>
    <property type="match status" value="1"/>
</dbReference>
<keyword evidence="6 8" id="KW-1133">Transmembrane helix</keyword>
<dbReference type="GO" id="GO:0055085">
    <property type="term" value="P:transmembrane transport"/>
    <property type="evidence" value="ECO:0007669"/>
    <property type="project" value="InterPro"/>
</dbReference>
<dbReference type="CDD" id="cd06261">
    <property type="entry name" value="TM_PBP2"/>
    <property type="match status" value="1"/>
</dbReference>
<keyword evidence="7 8" id="KW-0472">Membrane</keyword>
<dbReference type="RefSeq" id="WP_008839162.1">
    <property type="nucleotide sequence ID" value="NZ_AHAM01000250.1"/>
</dbReference>
<feature type="transmembrane region" description="Helical" evidence="8">
    <location>
        <begin position="20"/>
        <end position="41"/>
    </location>
</feature>
<dbReference type="GO" id="GO:0005886">
    <property type="term" value="C:plasma membrane"/>
    <property type="evidence" value="ECO:0007669"/>
    <property type="project" value="UniProtKB-SubCell"/>
</dbReference>
<protein>
    <submittedName>
        <fullName evidence="10">Binding-protein-dependent transport systems inner membrane component</fullName>
    </submittedName>
</protein>
<dbReference type="InterPro" id="IPR000515">
    <property type="entry name" value="MetI-like"/>
</dbReference>
<dbReference type="Gene3D" id="1.10.3720.10">
    <property type="entry name" value="MetI-like"/>
    <property type="match status" value="1"/>
</dbReference>
<organism evidence="10 11">
    <name type="scientific">Mesorhizobium alhagi CCNWXJ12-2</name>
    <dbReference type="NCBI Taxonomy" id="1107882"/>
    <lineage>
        <taxon>Bacteria</taxon>
        <taxon>Pseudomonadati</taxon>
        <taxon>Pseudomonadota</taxon>
        <taxon>Alphaproteobacteria</taxon>
        <taxon>Hyphomicrobiales</taxon>
        <taxon>Phyllobacteriaceae</taxon>
        <taxon>Allomesorhizobium</taxon>
    </lineage>
</organism>
<evidence type="ECO:0000256" key="4">
    <source>
        <dbReference type="ARBA" id="ARBA00022475"/>
    </source>
</evidence>
<dbReference type="PANTHER" id="PTHR42929">
    <property type="entry name" value="INNER MEMBRANE ABC TRANSPORTER PERMEASE PROTEIN YDCU-RELATED-RELATED"/>
    <property type="match status" value="1"/>
</dbReference>
<evidence type="ECO:0000256" key="6">
    <source>
        <dbReference type="ARBA" id="ARBA00022989"/>
    </source>
</evidence>
<keyword evidence="3 8" id="KW-0813">Transport</keyword>
<dbReference type="SUPFAM" id="SSF161098">
    <property type="entry name" value="MetI-like"/>
    <property type="match status" value="1"/>
</dbReference>
<accession>H0HZF8</accession>
<gene>
    <name evidence="10" type="ORF">MAXJ12_27958</name>
</gene>
<comment type="subcellular location">
    <subcellularLocation>
        <location evidence="1 8">Cell membrane</location>
        <topology evidence="1 8">Multi-pass membrane protein</topology>
    </subcellularLocation>
</comment>
<sequence length="286" mass="30401">MSVDARQSFATLRMPSGFGGLLPALVLITLFFLVPVVALLLRSVTEPEPGLQNYAALFGDGTYARVFFNTFLVASVVTAVTVVVAFPVAWMLAIMPPVLGSIVFGVIILSMWTNLLTRTYAWMVLLQRTGVINRTLIGLGVVDEPLPLINNLTGVTIGMVYIMLPFMILPLVGTLRAIDPMTLRAAALCGASPIAAFRRILLPLSLPGIAAGGLMVFVMSLGYFVTPALLGGTSNMMLAEMIAQMIQSLLNWGLGSAAAFILLAVTMALYALQLRLVGAKRLAGGV</sequence>
<evidence type="ECO:0000256" key="5">
    <source>
        <dbReference type="ARBA" id="ARBA00022692"/>
    </source>
</evidence>
<feature type="transmembrane region" description="Helical" evidence="8">
    <location>
        <begin position="250"/>
        <end position="272"/>
    </location>
</feature>
<feature type="transmembrane region" description="Helical" evidence="8">
    <location>
        <begin position="92"/>
        <end position="113"/>
    </location>
</feature>
<proteinExistence type="inferred from homology"/>
<feature type="transmembrane region" description="Helical" evidence="8">
    <location>
        <begin position="62"/>
        <end position="86"/>
    </location>
</feature>
<comment type="similarity">
    <text evidence="2">Belongs to the binding-protein-dependent transport system permease family. CysTW subfamily.</text>
</comment>
<evidence type="ECO:0000256" key="8">
    <source>
        <dbReference type="RuleBase" id="RU363032"/>
    </source>
</evidence>
<evidence type="ECO:0000259" key="9">
    <source>
        <dbReference type="PROSITE" id="PS50928"/>
    </source>
</evidence>
<dbReference type="Proteomes" id="UP000003250">
    <property type="component" value="Unassembled WGS sequence"/>
</dbReference>
<keyword evidence="4" id="KW-1003">Cell membrane</keyword>
<feature type="transmembrane region" description="Helical" evidence="8">
    <location>
        <begin position="154"/>
        <end position="175"/>
    </location>
</feature>
<dbReference type="PATRIC" id="fig|1107882.3.peg.5408"/>
<evidence type="ECO:0000256" key="7">
    <source>
        <dbReference type="ARBA" id="ARBA00023136"/>
    </source>
</evidence>
<dbReference type="PROSITE" id="PS50928">
    <property type="entry name" value="ABC_TM1"/>
    <property type="match status" value="1"/>
</dbReference>
<dbReference type="Pfam" id="PF00528">
    <property type="entry name" value="BPD_transp_1"/>
    <property type="match status" value="1"/>
</dbReference>
<dbReference type="AlphaFoldDB" id="H0HZF8"/>
<keyword evidence="11" id="KW-1185">Reference proteome</keyword>
<evidence type="ECO:0000256" key="3">
    <source>
        <dbReference type="ARBA" id="ARBA00022448"/>
    </source>
</evidence>
<keyword evidence="5 8" id="KW-0812">Transmembrane</keyword>
<name>H0HZF8_9HYPH</name>
<reference evidence="10 11" key="1">
    <citation type="journal article" date="2012" name="J. Bacteriol.">
        <title>Draft Genome Sequence of Mesorhizobium alhagi CCNWXJ12-2T, a Novel Salt-Resistant Species Isolated from the Desert of Northwestern China.</title>
        <authorList>
            <person name="Zhou M."/>
            <person name="Chen W."/>
            <person name="Chen H."/>
            <person name="Wei G."/>
        </authorList>
    </citation>
    <scope>NUCLEOTIDE SEQUENCE [LARGE SCALE GENOMIC DNA]</scope>
    <source>
        <strain evidence="10 11">CCNWXJ12-2</strain>
    </source>
</reference>
<evidence type="ECO:0000313" key="10">
    <source>
        <dbReference type="EMBL" id="EHK53870.1"/>
    </source>
</evidence>
<feature type="transmembrane region" description="Helical" evidence="8">
    <location>
        <begin position="208"/>
        <end position="230"/>
    </location>
</feature>
<evidence type="ECO:0000313" key="11">
    <source>
        <dbReference type="Proteomes" id="UP000003250"/>
    </source>
</evidence>